<dbReference type="PANTHER" id="PTHR24092">
    <property type="entry name" value="PROBABLE PHOSPHOLIPID-TRANSPORTING ATPASE"/>
    <property type="match status" value="1"/>
</dbReference>
<proteinExistence type="predicted"/>
<organism evidence="1 2">
    <name type="scientific">Taxus chinensis</name>
    <name type="common">Chinese yew</name>
    <name type="synonym">Taxus wallichiana var. chinensis</name>
    <dbReference type="NCBI Taxonomy" id="29808"/>
    <lineage>
        <taxon>Eukaryota</taxon>
        <taxon>Viridiplantae</taxon>
        <taxon>Streptophyta</taxon>
        <taxon>Embryophyta</taxon>
        <taxon>Tracheophyta</taxon>
        <taxon>Spermatophyta</taxon>
        <taxon>Pinopsida</taxon>
        <taxon>Pinidae</taxon>
        <taxon>Conifers II</taxon>
        <taxon>Cupressales</taxon>
        <taxon>Taxaceae</taxon>
        <taxon>Taxus</taxon>
    </lineage>
</organism>
<accession>A0AA38BNT5</accession>
<name>A0AA38BNT5_TAXCH</name>
<evidence type="ECO:0000313" key="2">
    <source>
        <dbReference type="Proteomes" id="UP000824469"/>
    </source>
</evidence>
<comment type="caution">
    <text evidence="1">The sequence shown here is derived from an EMBL/GenBank/DDBJ whole genome shotgun (WGS) entry which is preliminary data.</text>
</comment>
<dbReference type="Proteomes" id="UP000824469">
    <property type="component" value="Unassembled WGS sequence"/>
</dbReference>
<gene>
    <name evidence="1" type="ORF">KI387_032332</name>
</gene>
<dbReference type="GO" id="GO:0140326">
    <property type="term" value="F:ATPase-coupled intramembrane lipid transporter activity"/>
    <property type="evidence" value="ECO:0007669"/>
    <property type="project" value="TreeGrafter"/>
</dbReference>
<protein>
    <submittedName>
        <fullName evidence="1">Uncharacterized protein</fullName>
    </submittedName>
</protein>
<dbReference type="GO" id="GO:0005886">
    <property type="term" value="C:plasma membrane"/>
    <property type="evidence" value="ECO:0007669"/>
    <property type="project" value="TreeGrafter"/>
</dbReference>
<dbReference type="AlphaFoldDB" id="A0AA38BNT5"/>
<reference evidence="1 2" key="1">
    <citation type="journal article" date="2021" name="Nat. Plants">
        <title>The Taxus genome provides insights into paclitaxel biosynthesis.</title>
        <authorList>
            <person name="Xiong X."/>
            <person name="Gou J."/>
            <person name="Liao Q."/>
            <person name="Li Y."/>
            <person name="Zhou Q."/>
            <person name="Bi G."/>
            <person name="Li C."/>
            <person name="Du R."/>
            <person name="Wang X."/>
            <person name="Sun T."/>
            <person name="Guo L."/>
            <person name="Liang H."/>
            <person name="Lu P."/>
            <person name="Wu Y."/>
            <person name="Zhang Z."/>
            <person name="Ro D.K."/>
            <person name="Shang Y."/>
            <person name="Huang S."/>
            <person name="Yan J."/>
        </authorList>
    </citation>
    <scope>NUCLEOTIDE SEQUENCE [LARGE SCALE GENOMIC DNA]</scope>
    <source>
        <strain evidence="1">Ta-2019</strain>
    </source>
</reference>
<evidence type="ECO:0000313" key="1">
    <source>
        <dbReference type="EMBL" id="KAH9288215.1"/>
    </source>
</evidence>
<dbReference type="InterPro" id="IPR008250">
    <property type="entry name" value="ATPase_P-typ_transduc_dom_A_sf"/>
</dbReference>
<sequence>MNVAMEEGGHVRLGRIGSAMNLSCGSEPIQRSETTQEENGEMFAEIKSKEYFPADLLLLSSSNDEGLCYIETSNLDGEANLKRRSALEQTWKYSPDEAQNFRGVTCCSNTRDLCEVPI</sequence>
<feature type="non-terminal residue" evidence="1">
    <location>
        <position position="1"/>
    </location>
</feature>
<dbReference type="Gene3D" id="2.70.150.10">
    <property type="entry name" value="Calcium-transporting ATPase, cytoplasmic transduction domain A"/>
    <property type="match status" value="1"/>
</dbReference>
<keyword evidence="2" id="KW-1185">Reference proteome</keyword>
<dbReference type="GO" id="GO:0045332">
    <property type="term" value="P:phospholipid translocation"/>
    <property type="evidence" value="ECO:0007669"/>
    <property type="project" value="TreeGrafter"/>
</dbReference>
<dbReference type="PANTHER" id="PTHR24092:SF150">
    <property type="entry name" value="PHOSPHOLIPID-TRANSPORTING ATPASE"/>
    <property type="match status" value="1"/>
</dbReference>
<dbReference type="SUPFAM" id="SSF81653">
    <property type="entry name" value="Calcium ATPase, transduction domain A"/>
    <property type="match status" value="1"/>
</dbReference>
<dbReference type="EMBL" id="JAHRHJ020003813">
    <property type="protein sequence ID" value="KAH9288215.1"/>
    <property type="molecule type" value="Genomic_DNA"/>
</dbReference>